<evidence type="ECO:0000313" key="2">
    <source>
        <dbReference type="EMBL" id="CAH1430137.1"/>
    </source>
</evidence>
<dbReference type="AlphaFoldDB" id="A0AAU9MU77"/>
<comment type="caution">
    <text evidence="2">The sequence shown here is derived from an EMBL/GenBank/DDBJ whole genome shotgun (WGS) entry which is preliminary data.</text>
</comment>
<reference evidence="2 3" key="1">
    <citation type="submission" date="2022-01" db="EMBL/GenBank/DDBJ databases">
        <authorList>
            <person name="Xiong W."/>
            <person name="Schranz E."/>
        </authorList>
    </citation>
    <scope>NUCLEOTIDE SEQUENCE [LARGE SCALE GENOMIC DNA]</scope>
</reference>
<gene>
    <name evidence="2" type="ORF">LVIROSA_LOCUS16941</name>
</gene>
<proteinExistence type="predicted"/>
<feature type="compositionally biased region" description="Low complexity" evidence="1">
    <location>
        <begin position="41"/>
        <end position="55"/>
    </location>
</feature>
<evidence type="ECO:0000256" key="1">
    <source>
        <dbReference type="SAM" id="MobiDB-lite"/>
    </source>
</evidence>
<feature type="region of interest" description="Disordered" evidence="1">
    <location>
        <begin position="40"/>
        <end position="78"/>
    </location>
</feature>
<protein>
    <submittedName>
        <fullName evidence="2">Uncharacterized protein</fullName>
    </submittedName>
</protein>
<name>A0AAU9MU77_9ASTR</name>
<evidence type="ECO:0000313" key="3">
    <source>
        <dbReference type="Proteomes" id="UP001157418"/>
    </source>
</evidence>
<dbReference type="Proteomes" id="UP001157418">
    <property type="component" value="Unassembled WGS sequence"/>
</dbReference>
<sequence length="259" mass="29205">MLSISINRSNQLFLPPPPVLIPKTRFLFFLPLTTKSLLQKNTTTSPSSASNPTTSGLLSQCHSPPVPSPSRPFSNSRNTTPIKTITSWFLDCLIADSSINDLTKSVVVARGTRILLPWELLQPFLRILGHCLPGPLNLNDMKDAISTTVRYFWIQNNQNPPQIEEYMQRIASLCEGDQKCNEKIWWFHFADMEQFLIVLQATWKWFIDLVMEDIDGGLGAYSDINTNIRESASTSETFADQRQLQFRAASASTDKKGHS</sequence>
<keyword evidence="3" id="KW-1185">Reference proteome</keyword>
<dbReference type="EMBL" id="CAKMRJ010003334">
    <property type="protein sequence ID" value="CAH1430137.1"/>
    <property type="molecule type" value="Genomic_DNA"/>
</dbReference>
<accession>A0AAU9MU77</accession>
<organism evidence="2 3">
    <name type="scientific">Lactuca virosa</name>
    <dbReference type="NCBI Taxonomy" id="75947"/>
    <lineage>
        <taxon>Eukaryota</taxon>
        <taxon>Viridiplantae</taxon>
        <taxon>Streptophyta</taxon>
        <taxon>Embryophyta</taxon>
        <taxon>Tracheophyta</taxon>
        <taxon>Spermatophyta</taxon>
        <taxon>Magnoliopsida</taxon>
        <taxon>eudicotyledons</taxon>
        <taxon>Gunneridae</taxon>
        <taxon>Pentapetalae</taxon>
        <taxon>asterids</taxon>
        <taxon>campanulids</taxon>
        <taxon>Asterales</taxon>
        <taxon>Asteraceae</taxon>
        <taxon>Cichorioideae</taxon>
        <taxon>Cichorieae</taxon>
        <taxon>Lactucinae</taxon>
        <taxon>Lactuca</taxon>
    </lineage>
</organism>